<dbReference type="InterPro" id="IPR051043">
    <property type="entry name" value="Sulfatase_Mod_Factor_Kinase"/>
</dbReference>
<protein>
    <submittedName>
        <fullName evidence="2">Formylglycine-generating enzyme family protein</fullName>
    </submittedName>
</protein>
<comment type="caution">
    <text evidence="2">The sequence shown here is derived from an EMBL/GenBank/DDBJ whole genome shotgun (WGS) entry which is preliminary data.</text>
</comment>
<dbReference type="EMBL" id="JACNJH010000209">
    <property type="protein sequence ID" value="MBC8362675.1"/>
    <property type="molecule type" value="Genomic_DNA"/>
</dbReference>
<organism evidence="2 3">
    <name type="scientific">Candidatus Desulfatibia profunda</name>
    <dbReference type="NCBI Taxonomy" id="2841695"/>
    <lineage>
        <taxon>Bacteria</taxon>
        <taxon>Pseudomonadati</taxon>
        <taxon>Thermodesulfobacteriota</taxon>
        <taxon>Desulfobacteria</taxon>
        <taxon>Desulfobacterales</taxon>
        <taxon>Desulfobacterales incertae sedis</taxon>
        <taxon>Candidatus Desulfatibia</taxon>
    </lineage>
</organism>
<dbReference type="InterPro" id="IPR016187">
    <property type="entry name" value="CTDL_fold"/>
</dbReference>
<sequence length="222" mass="25980">MALGEMVEVPAGVFQYGHEKQPVEIDRPFQIDIYPVTNRQFEEFIRDNGYQNDDIWSDEGRKWRQKNGIKLPAFWNDQKWNLPEHPVVGVSFYEAQAFAKWAGKELSSEQQWERAARGTDGRKYPWGDKFDREKCNTQESGIGKTTRVTRYPHGISPVGCYDMAGNVWEWTQSYDDDEKDLIVLRGGCWDDYQDAARCAFRTRFDPFYRTGFVGFRCVRTLT</sequence>
<dbReference type="PANTHER" id="PTHR23150">
    <property type="entry name" value="SULFATASE MODIFYING FACTOR 1, 2"/>
    <property type="match status" value="1"/>
</dbReference>
<dbReference type="SUPFAM" id="SSF56436">
    <property type="entry name" value="C-type lectin-like"/>
    <property type="match status" value="1"/>
</dbReference>
<evidence type="ECO:0000259" key="1">
    <source>
        <dbReference type="Pfam" id="PF03781"/>
    </source>
</evidence>
<dbReference type="GO" id="GO:0120147">
    <property type="term" value="F:formylglycine-generating oxidase activity"/>
    <property type="evidence" value="ECO:0007669"/>
    <property type="project" value="TreeGrafter"/>
</dbReference>
<dbReference type="PANTHER" id="PTHR23150:SF19">
    <property type="entry name" value="FORMYLGLYCINE-GENERATING ENZYME"/>
    <property type="match status" value="1"/>
</dbReference>
<feature type="domain" description="Sulfatase-modifying factor enzyme-like" evidence="1">
    <location>
        <begin position="4"/>
        <end position="219"/>
    </location>
</feature>
<dbReference type="AlphaFoldDB" id="A0A8J6TI33"/>
<dbReference type="Gene3D" id="3.90.1580.10">
    <property type="entry name" value="paralog of FGE (formylglycine-generating enzyme)"/>
    <property type="match status" value="1"/>
</dbReference>
<name>A0A8J6TI33_9BACT</name>
<dbReference type="InterPro" id="IPR042095">
    <property type="entry name" value="SUMF_sf"/>
</dbReference>
<proteinExistence type="predicted"/>
<dbReference type="InterPro" id="IPR005532">
    <property type="entry name" value="SUMF_dom"/>
</dbReference>
<accession>A0A8J6TI33</accession>
<evidence type="ECO:0000313" key="2">
    <source>
        <dbReference type="EMBL" id="MBC8362675.1"/>
    </source>
</evidence>
<reference evidence="2 3" key="1">
    <citation type="submission" date="2020-08" db="EMBL/GenBank/DDBJ databases">
        <title>Bridging the membrane lipid divide: bacteria of the FCB group superphylum have the potential to synthesize archaeal ether lipids.</title>
        <authorList>
            <person name="Villanueva L."/>
            <person name="Von Meijenfeldt F.A.B."/>
            <person name="Westbye A.B."/>
            <person name="Yadav S."/>
            <person name="Hopmans E.C."/>
            <person name="Dutilh B.E."/>
            <person name="Sinninghe Damste J.S."/>
        </authorList>
    </citation>
    <scope>NUCLEOTIDE SEQUENCE [LARGE SCALE GENOMIC DNA]</scope>
    <source>
        <strain evidence="2">NIOZ-UU30</strain>
    </source>
</reference>
<evidence type="ECO:0000313" key="3">
    <source>
        <dbReference type="Proteomes" id="UP000603434"/>
    </source>
</evidence>
<dbReference type="Proteomes" id="UP000603434">
    <property type="component" value="Unassembled WGS sequence"/>
</dbReference>
<dbReference type="Pfam" id="PF03781">
    <property type="entry name" value="FGE-sulfatase"/>
    <property type="match status" value="1"/>
</dbReference>
<gene>
    <name evidence="2" type="ORF">H8E23_14915</name>
</gene>